<protein>
    <submittedName>
        <fullName evidence="2">(salmon louse) hypothetical protein</fullName>
    </submittedName>
</protein>
<reference evidence="2" key="1">
    <citation type="submission" date="2021-02" db="EMBL/GenBank/DDBJ databases">
        <authorList>
            <person name="Bekaert M."/>
        </authorList>
    </citation>
    <scope>NUCLEOTIDE SEQUENCE</scope>
    <source>
        <strain evidence="2">IoA-00</strain>
    </source>
</reference>
<dbReference type="Proteomes" id="UP000675881">
    <property type="component" value="Chromosome 5"/>
</dbReference>
<accession>A0A7R8CXH7</accession>
<organism evidence="2 3">
    <name type="scientific">Lepeophtheirus salmonis</name>
    <name type="common">Salmon louse</name>
    <name type="synonym">Caligus salmonis</name>
    <dbReference type="NCBI Taxonomy" id="72036"/>
    <lineage>
        <taxon>Eukaryota</taxon>
        <taxon>Metazoa</taxon>
        <taxon>Ecdysozoa</taxon>
        <taxon>Arthropoda</taxon>
        <taxon>Crustacea</taxon>
        <taxon>Multicrustacea</taxon>
        <taxon>Hexanauplia</taxon>
        <taxon>Copepoda</taxon>
        <taxon>Siphonostomatoida</taxon>
        <taxon>Caligidae</taxon>
        <taxon>Lepeophtheirus</taxon>
    </lineage>
</organism>
<dbReference type="AlphaFoldDB" id="A0A7R8CXH7"/>
<proteinExistence type="predicted"/>
<name>A0A7R8CXH7_LEPSM</name>
<feature type="compositionally biased region" description="Polar residues" evidence="1">
    <location>
        <begin position="81"/>
        <end position="90"/>
    </location>
</feature>
<gene>
    <name evidence="2" type="ORF">LSAA_9407</name>
</gene>
<evidence type="ECO:0000313" key="3">
    <source>
        <dbReference type="Proteomes" id="UP000675881"/>
    </source>
</evidence>
<sequence length="108" mass="11909">MDPSGLEDQISFPTLATQTEVDHVEKTESNLKAESFTKTKRSLLLQVWTKVSLSGSIPKENILPSKSRSGSVASERKCSGSLYTNPKSRISDINLSTTGKLYLPKHKK</sequence>
<evidence type="ECO:0000256" key="1">
    <source>
        <dbReference type="SAM" id="MobiDB-lite"/>
    </source>
</evidence>
<keyword evidence="3" id="KW-1185">Reference proteome</keyword>
<feature type="region of interest" description="Disordered" evidence="1">
    <location>
        <begin position="57"/>
        <end position="90"/>
    </location>
</feature>
<dbReference type="EMBL" id="HG994584">
    <property type="protein sequence ID" value="CAF2960196.1"/>
    <property type="molecule type" value="Genomic_DNA"/>
</dbReference>
<evidence type="ECO:0000313" key="2">
    <source>
        <dbReference type="EMBL" id="CAF2960196.1"/>
    </source>
</evidence>